<dbReference type="InterPro" id="IPR008868">
    <property type="entry name" value="TniB"/>
</dbReference>
<gene>
    <name evidence="2" type="ORF">GCM10023349_22140</name>
</gene>
<dbReference type="InterPro" id="IPR027417">
    <property type="entry name" value="P-loop_NTPase"/>
</dbReference>
<dbReference type="SUPFAM" id="SSF52540">
    <property type="entry name" value="P-loop containing nucleoside triphosphate hydrolases"/>
    <property type="match status" value="1"/>
</dbReference>
<feature type="region of interest" description="Disordered" evidence="1">
    <location>
        <begin position="354"/>
        <end position="394"/>
    </location>
</feature>
<dbReference type="RefSeq" id="WP_345521320.1">
    <property type="nucleotide sequence ID" value="NZ_BAABKM010000002.1"/>
</dbReference>
<dbReference type="Gene3D" id="3.40.50.300">
    <property type="entry name" value="P-loop containing nucleotide triphosphate hydrolases"/>
    <property type="match status" value="1"/>
</dbReference>
<reference evidence="3" key="1">
    <citation type="journal article" date="2019" name="Int. J. Syst. Evol. Microbiol.">
        <title>The Global Catalogue of Microorganisms (GCM) 10K type strain sequencing project: providing services to taxonomists for standard genome sequencing and annotation.</title>
        <authorList>
            <consortium name="The Broad Institute Genomics Platform"/>
            <consortium name="The Broad Institute Genome Sequencing Center for Infectious Disease"/>
            <person name="Wu L."/>
            <person name="Ma J."/>
        </authorList>
    </citation>
    <scope>NUCLEOTIDE SEQUENCE [LARGE SCALE GENOMIC DNA]</scope>
    <source>
        <strain evidence="3">JCM 18531</strain>
    </source>
</reference>
<dbReference type="Pfam" id="PF05621">
    <property type="entry name" value="TniB"/>
    <property type="match status" value="1"/>
</dbReference>
<sequence>MTLSLDPSDYVDLRKVEKLDISDLDGWKTFVRLRNSYHAPPVIDRSDYQSLAPRERLKYDTIRRLGNFNPPKHETPMTAAIREQVQPVLQANLYRMDPGVRSGIFISADGAMGKSTLMREIAADYEAAVEVVREVMPSAVSVRDRWVPVAWVTVPPKLSIKSLATAILTFYGEPVRSHMTDSALTQRVVEVLRDCGTRLLVLDDITRYKDGEADRLASDWIRNLMETSVTVVAMGVDVRGSGILYDGTRGRDKQLRTQTARRFTILDIEPFRYDTSHEIRAWVEHLAAVEADLPLLDKSPGMLSKNLAEFLYDRTQGVIGVLADWVQLTAETAIGRDPSRGGEYLTRDDFERIPVKGTYDDPENEVRNSVRPTATKKRKGRNTVFDQPSRSDVA</sequence>
<keyword evidence="3" id="KW-1185">Reference proteome</keyword>
<name>A0ABP8XAJ0_9ACTN</name>
<proteinExistence type="predicted"/>
<organism evidence="2 3">
    <name type="scientific">Nocardioides conyzicola</name>
    <dbReference type="NCBI Taxonomy" id="1651781"/>
    <lineage>
        <taxon>Bacteria</taxon>
        <taxon>Bacillati</taxon>
        <taxon>Actinomycetota</taxon>
        <taxon>Actinomycetes</taxon>
        <taxon>Propionibacteriales</taxon>
        <taxon>Nocardioidaceae</taxon>
        <taxon>Nocardioides</taxon>
    </lineage>
</organism>
<comment type="caution">
    <text evidence="2">The sequence shown here is derived from an EMBL/GenBank/DDBJ whole genome shotgun (WGS) entry which is preliminary data.</text>
</comment>
<evidence type="ECO:0008006" key="4">
    <source>
        <dbReference type="Google" id="ProtNLM"/>
    </source>
</evidence>
<accession>A0ABP8XAJ0</accession>
<dbReference type="Proteomes" id="UP001499974">
    <property type="component" value="Unassembled WGS sequence"/>
</dbReference>
<evidence type="ECO:0000313" key="3">
    <source>
        <dbReference type="Proteomes" id="UP001499974"/>
    </source>
</evidence>
<evidence type="ECO:0000256" key="1">
    <source>
        <dbReference type="SAM" id="MobiDB-lite"/>
    </source>
</evidence>
<dbReference type="EMBL" id="BAABKM010000002">
    <property type="protein sequence ID" value="GAA4704199.1"/>
    <property type="molecule type" value="Genomic_DNA"/>
</dbReference>
<protein>
    <recommendedName>
        <fullName evidence="4">AAA+ ATPase domain-containing protein</fullName>
    </recommendedName>
</protein>
<feature type="compositionally biased region" description="Polar residues" evidence="1">
    <location>
        <begin position="384"/>
        <end position="394"/>
    </location>
</feature>
<evidence type="ECO:0000313" key="2">
    <source>
        <dbReference type="EMBL" id="GAA4704199.1"/>
    </source>
</evidence>